<evidence type="ECO:0000256" key="1">
    <source>
        <dbReference type="SAM" id="Phobius"/>
    </source>
</evidence>
<dbReference type="RefSeq" id="XP_012652634.1">
    <property type="nucleotide sequence ID" value="XM_012797180.1"/>
</dbReference>
<organism evidence="2 3">
    <name type="scientific">Tetrahymena thermophila (strain SB210)</name>
    <dbReference type="NCBI Taxonomy" id="312017"/>
    <lineage>
        <taxon>Eukaryota</taxon>
        <taxon>Sar</taxon>
        <taxon>Alveolata</taxon>
        <taxon>Ciliophora</taxon>
        <taxon>Intramacronucleata</taxon>
        <taxon>Oligohymenophorea</taxon>
        <taxon>Hymenostomatida</taxon>
        <taxon>Tetrahymenina</taxon>
        <taxon>Tetrahymenidae</taxon>
        <taxon>Tetrahymena</taxon>
    </lineage>
</organism>
<dbReference type="EMBL" id="GG662720">
    <property type="protein sequence ID" value="EWS74921.1"/>
    <property type="molecule type" value="Genomic_DNA"/>
</dbReference>
<keyword evidence="1" id="KW-1133">Transmembrane helix</keyword>
<reference evidence="3" key="1">
    <citation type="journal article" date="2006" name="PLoS Biol.">
        <title>Macronuclear genome sequence of the ciliate Tetrahymena thermophila, a model eukaryote.</title>
        <authorList>
            <person name="Eisen J.A."/>
            <person name="Coyne R.S."/>
            <person name="Wu M."/>
            <person name="Wu D."/>
            <person name="Thiagarajan M."/>
            <person name="Wortman J.R."/>
            <person name="Badger J.H."/>
            <person name="Ren Q."/>
            <person name="Amedeo P."/>
            <person name="Jones K.M."/>
            <person name="Tallon L.J."/>
            <person name="Delcher A.L."/>
            <person name="Salzberg S.L."/>
            <person name="Silva J.C."/>
            <person name="Haas B.J."/>
            <person name="Majoros W.H."/>
            <person name="Farzad M."/>
            <person name="Carlton J.M."/>
            <person name="Smith R.K. Jr."/>
            <person name="Garg J."/>
            <person name="Pearlman R.E."/>
            <person name="Karrer K.M."/>
            <person name="Sun L."/>
            <person name="Manning G."/>
            <person name="Elde N.C."/>
            <person name="Turkewitz A.P."/>
            <person name="Asai D.J."/>
            <person name="Wilkes D.E."/>
            <person name="Wang Y."/>
            <person name="Cai H."/>
            <person name="Collins K."/>
            <person name="Stewart B.A."/>
            <person name="Lee S.R."/>
            <person name="Wilamowska K."/>
            <person name="Weinberg Z."/>
            <person name="Ruzzo W.L."/>
            <person name="Wloga D."/>
            <person name="Gaertig J."/>
            <person name="Frankel J."/>
            <person name="Tsao C.-C."/>
            <person name="Gorovsky M.A."/>
            <person name="Keeling P.J."/>
            <person name="Waller R.F."/>
            <person name="Patron N.J."/>
            <person name="Cherry J.M."/>
            <person name="Stover N.A."/>
            <person name="Krieger C.J."/>
            <person name="del Toro C."/>
            <person name="Ryder H.F."/>
            <person name="Williamson S.C."/>
            <person name="Barbeau R.A."/>
            <person name="Hamilton E.P."/>
            <person name="Orias E."/>
        </authorList>
    </citation>
    <scope>NUCLEOTIDE SEQUENCE [LARGE SCALE GENOMIC DNA]</scope>
    <source>
        <strain evidence="3">SB210</strain>
    </source>
</reference>
<accession>W7XIU3</accession>
<dbReference type="InParanoid" id="W7XIU3"/>
<evidence type="ECO:0000313" key="3">
    <source>
        <dbReference type="Proteomes" id="UP000009168"/>
    </source>
</evidence>
<gene>
    <name evidence="2" type="ORF">TTHERM_000042737</name>
</gene>
<feature type="transmembrane region" description="Helical" evidence="1">
    <location>
        <begin position="46"/>
        <end position="62"/>
    </location>
</feature>
<keyword evidence="3" id="KW-1185">Reference proteome</keyword>
<sequence>MIELHKTKFKASQKEIPLDYFRVQILTTIQPHGQLKMRKSLLKNQLLMEITFLILHLLILAYI</sequence>
<proteinExistence type="predicted"/>
<dbReference type="GeneID" id="24436961"/>
<evidence type="ECO:0000313" key="2">
    <source>
        <dbReference type="EMBL" id="EWS74921.1"/>
    </source>
</evidence>
<protein>
    <submittedName>
        <fullName evidence="2">Transmembrane protein, putative</fullName>
    </submittedName>
</protein>
<keyword evidence="1 2" id="KW-0812">Transmembrane</keyword>
<keyword evidence="1" id="KW-0472">Membrane</keyword>
<name>W7XIU3_TETTS</name>
<dbReference type="Proteomes" id="UP000009168">
    <property type="component" value="Unassembled WGS sequence"/>
</dbReference>
<dbReference type="KEGG" id="tet:TTHERM_000042737"/>
<dbReference type="AlphaFoldDB" id="W7XIU3"/>